<comment type="similarity">
    <text evidence="1">Belongs to the carbon-nitrogen hydrolase superfamily. NIT1/NIT2 family.</text>
</comment>
<name>A0A917FST4_9GAMM</name>
<accession>A0A917FST4</accession>
<reference evidence="7" key="1">
    <citation type="journal article" date="2014" name="Int. J. Syst. Evol. Microbiol.">
        <title>Complete genome sequence of Corynebacterium casei LMG S-19264T (=DSM 44701T), isolated from a smear-ripened cheese.</title>
        <authorList>
            <consortium name="US DOE Joint Genome Institute (JGI-PGF)"/>
            <person name="Walter F."/>
            <person name="Albersmeier A."/>
            <person name="Kalinowski J."/>
            <person name="Ruckert C."/>
        </authorList>
    </citation>
    <scope>NUCLEOTIDE SEQUENCE</scope>
    <source>
        <strain evidence="7">CGMCC 1.12181</strain>
    </source>
</reference>
<protein>
    <recommendedName>
        <fullName evidence="5">Omega-amidase YafV</fullName>
        <ecNumber evidence="3">3.5.1.3</ecNumber>
    </recommendedName>
</protein>
<dbReference type="GO" id="GO:0050152">
    <property type="term" value="F:omega-amidase activity"/>
    <property type="evidence" value="ECO:0007669"/>
    <property type="project" value="UniProtKB-EC"/>
</dbReference>
<dbReference type="InterPro" id="IPR052737">
    <property type="entry name" value="Omega-amidase_YafV"/>
</dbReference>
<organism evidence="7 8">
    <name type="scientific">Marinicella pacifica</name>
    <dbReference type="NCBI Taxonomy" id="1171543"/>
    <lineage>
        <taxon>Bacteria</taxon>
        <taxon>Pseudomonadati</taxon>
        <taxon>Pseudomonadota</taxon>
        <taxon>Gammaproteobacteria</taxon>
        <taxon>Lysobacterales</taxon>
        <taxon>Marinicellaceae</taxon>
        <taxon>Marinicella</taxon>
    </lineage>
</organism>
<dbReference type="EC" id="3.5.1.3" evidence="3"/>
<evidence type="ECO:0000256" key="1">
    <source>
        <dbReference type="ARBA" id="ARBA00010613"/>
    </source>
</evidence>
<evidence type="ECO:0000256" key="4">
    <source>
        <dbReference type="ARBA" id="ARBA00052904"/>
    </source>
</evidence>
<sequence length="258" mass="29902">MNKLTITLIQTELHWHNPEANRSHFATLIKDIKTSTDVIILPEMFTTGFTMATVENAEPESGETLHWMQQQATQNKAVITGSLIIEQHGHFYNRMYWVEPNGDFQSYDKKHLFTYADEHHHFTAGRERLIIEYKGWRICPLICYDLRFPVWSRNDVDFDLLIYIANWPAARREAWQSLLKARAIENMAYVAGVNRIGSDGNDLKYAGDSTVYNAIGEPMSAPDRQTPFVKTLTLCNDTLQQQRSHFGFLNDRDNFILK</sequence>
<reference evidence="7" key="2">
    <citation type="submission" date="2020-09" db="EMBL/GenBank/DDBJ databases">
        <authorList>
            <person name="Sun Q."/>
            <person name="Zhou Y."/>
        </authorList>
    </citation>
    <scope>NUCLEOTIDE SEQUENCE</scope>
    <source>
        <strain evidence="7">CGMCC 1.12181</strain>
    </source>
</reference>
<comment type="catalytic activity">
    <reaction evidence="4">
        <text>a monoamide of a dicarboxylate + H2O = a dicarboxylate + NH4(+)</text>
        <dbReference type="Rhea" id="RHEA:11716"/>
        <dbReference type="ChEBI" id="CHEBI:15377"/>
        <dbReference type="ChEBI" id="CHEBI:28938"/>
        <dbReference type="ChEBI" id="CHEBI:28965"/>
        <dbReference type="ChEBI" id="CHEBI:77450"/>
        <dbReference type="EC" id="3.5.1.3"/>
    </reaction>
</comment>
<gene>
    <name evidence="7" type="ORF">GCM10011365_19870</name>
</gene>
<dbReference type="InterPro" id="IPR036526">
    <property type="entry name" value="C-N_Hydrolase_sf"/>
</dbReference>
<dbReference type="InterPro" id="IPR003010">
    <property type="entry name" value="C-N_Hydrolase"/>
</dbReference>
<comment type="caution">
    <text evidence="7">The sequence shown here is derived from an EMBL/GenBank/DDBJ whole genome shotgun (WGS) entry which is preliminary data.</text>
</comment>
<keyword evidence="2" id="KW-0378">Hydrolase</keyword>
<dbReference type="EMBL" id="BMEO01000009">
    <property type="protein sequence ID" value="GGF98627.1"/>
    <property type="molecule type" value="Genomic_DNA"/>
</dbReference>
<dbReference type="FunFam" id="3.60.110.10:FF:000004">
    <property type="entry name" value="Carbon-nitrogen hydrolase"/>
    <property type="match status" value="1"/>
</dbReference>
<evidence type="ECO:0000256" key="5">
    <source>
        <dbReference type="ARBA" id="ARBA00072139"/>
    </source>
</evidence>
<feature type="domain" description="CN hydrolase" evidence="6">
    <location>
        <begin position="4"/>
        <end position="239"/>
    </location>
</feature>
<dbReference type="RefSeq" id="WP_188365587.1">
    <property type="nucleotide sequence ID" value="NZ_BAABJF010000010.1"/>
</dbReference>
<dbReference type="PANTHER" id="PTHR47799:SF1">
    <property type="entry name" value="OMEGA-AMIDASE YAFV"/>
    <property type="match status" value="1"/>
</dbReference>
<evidence type="ECO:0000259" key="6">
    <source>
        <dbReference type="PROSITE" id="PS50263"/>
    </source>
</evidence>
<dbReference type="Pfam" id="PF00795">
    <property type="entry name" value="CN_hydrolase"/>
    <property type="match status" value="1"/>
</dbReference>
<dbReference type="PANTHER" id="PTHR47799">
    <property type="entry name" value="OMEGA-AMIDASE YAFV"/>
    <property type="match status" value="1"/>
</dbReference>
<dbReference type="CDD" id="cd07575">
    <property type="entry name" value="Xc-1258_like"/>
    <property type="match status" value="1"/>
</dbReference>
<dbReference type="PROSITE" id="PS50263">
    <property type="entry name" value="CN_HYDROLASE"/>
    <property type="match status" value="1"/>
</dbReference>
<evidence type="ECO:0000256" key="3">
    <source>
        <dbReference type="ARBA" id="ARBA00039118"/>
    </source>
</evidence>
<dbReference type="NCBIfam" id="NF007757">
    <property type="entry name" value="PRK10438.1"/>
    <property type="match status" value="1"/>
</dbReference>
<keyword evidence="8" id="KW-1185">Reference proteome</keyword>
<dbReference type="SUPFAM" id="SSF56317">
    <property type="entry name" value="Carbon-nitrogen hydrolase"/>
    <property type="match status" value="1"/>
</dbReference>
<dbReference type="Gene3D" id="3.60.110.10">
    <property type="entry name" value="Carbon-nitrogen hydrolase"/>
    <property type="match status" value="1"/>
</dbReference>
<dbReference type="GO" id="GO:0106008">
    <property type="term" value="F:2-oxoglutaramate amidase activity"/>
    <property type="evidence" value="ECO:0007669"/>
    <property type="project" value="TreeGrafter"/>
</dbReference>
<evidence type="ECO:0000313" key="7">
    <source>
        <dbReference type="EMBL" id="GGF98627.1"/>
    </source>
</evidence>
<evidence type="ECO:0000256" key="2">
    <source>
        <dbReference type="ARBA" id="ARBA00022801"/>
    </source>
</evidence>
<proteinExistence type="inferred from homology"/>
<dbReference type="AlphaFoldDB" id="A0A917FST4"/>
<evidence type="ECO:0000313" key="8">
    <source>
        <dbReference type="Proteomes" id="UP000605253"/>
    </source>
</evidence>
<dbReference type="Proteomes" id="UP000605253">
    <property type="component" value="Unassembled WGS sequence"/>
</dbReference>